<reference evidence="1 2" key="1">
    <citation type="submission" date="2019-12" db="EMBL/GenBank/DDBJ databases">
        <authorList>
            <person name="Alioto T."/>
            <person name="Alioto T."/>
            <person name="Gomez Garrido J."/>
        </authorList>
    </citation>
    <scope>NUCLEOTIDE SEQUENCE [LARGE SCALE GENOMIC DNA]</scope>
</reference>
<proteinExistence type="predicted"/>
<accession>A0A8S0R4I6</accession>
<keyword evidence="2" id="KW-1185">Reference proteome</keyword>
<dbReference type="AlphaFoldDB" id="A0A8S0R4I6"/>
<evidence type="ECO:0000313" key="2">
    <source>
        <dbReference type="Proteomes" id="UP000594638"/>
    </source>
</evidence>
<protein>
    <submittedName>
        <fullName evidence="1">Uncharacterized protein</fullName>
    </submittedName>
</protein>
<gene>
    <name evidence="1" type="ORF">OLEA9_A054945</name>
</gene>
<organism evidence="1 2">
    <name type="scientific">Olea europaea subsp. europaea</name>
    <dbReference type="NCBI Taxonomy" id="158383"/>
    <lineage>
        <taxon>Eukaryota</taxon>
        <taxon>Viridiplantae</taxon>
        <taxon>Streptophyta</taxon>
        <taxon>Embryophyta</taxon>
        <taxon>Tracheophyta</taxon>
        <taxon>Spermatophyta</taxon>
        <taxon>Magnoliopsida</taxon>
        <taxon>eudicotyledons</taxon>
        <taxon>Gunneridae</taxon>
        <taxon>Pentapetalae</taxon>
        <taxon>asterids</taxon>
        <taxon>lamiids</taxon>
        <taxon>Lamiales</taxon>
        <taxon>Oleaceae</taxon>
        <taxon>Oleeae</taxon>
        <taxon>Olea</taxon>
    </lineage>
</organism>
<name>A0A8S0R4I6_OLEEU</name>
<evidence type="ECO:0000313" key="1">
    <source>
        <dbReference type="EMBL" id="CAA2973185.1"/>
    </source>
</evidence>
<comment type="caution">
    <text evidence="1">The sequence shown here is derived from an EMBL/GenBank/DDBJ whole genome shotgun (WGS) entry which is preliminary data.</text>
</comment>
<dbReference type="Proteomes" id="UP000594638">
    <property type="component" value="Unassembled WGS sequence"/>
</dbReference>
<sequence>MPSLLPTPTISTLDNTAVIPNPISDPMELAQQPVDTNIEGNIQLSSDSSAPNQVETTHIPALPTVENPSSPDFPPVQAIGSLPELRRSTRDRKQPITFKIFIASW</sequence>
<dbReference type="Gramene" id="OE9A054945T1">
    <property type="protein sequence ID" value="OE9A054945C1"/>
    <property type="gene ID" value="OE9A054945"/>
</dbReference>
<dbReference type="EMBL" id="CACTIH010002089">
    <property type="protein sequence ID" value="CAA2973185.1"/>
    <property type="molecule type" value="Genomic_DNA"/>
</dbReference>